<accession>A0AAV7PW27</accession>
<dbReference type="AlphaFoldDB" id="A0AAV7PW27"/>
<evidence type="ECO:0000313" key="2">
    <source>
        <dbReference type="EMBL" id="KAJ1132413.1"/>
    </source>
</evidence>
<comment type="caution">
    <text evidence="2">The sequence shown here is derived from an EMBL/GenBank/DDBJ whole genome shotgun (WGS) entry which is preliminary data.</text>
</comment>
<keyword evidence="3" id="KW-1185">Reference proteome</keyword>
<proteinExistence type="predicted"/>
<evidence type="ECO:0000256" key="1">
    <source>
        <dbReference type="SAM" id="MobiDB-lite"/>
    </source>
</evidence>
<name>A0AAV7PW27_PLEWA</name>
<reference evidence="2" key="1">
    <citation type="journal article" date="2022" name="bioRxiv">
        <title>Sequencing and chromosome-scale assembly of the giantPleurodeles waltlgenome.</title>
        <authorList>
            <person name="Brown T."/>
            <person name="Elewa A."/>
            <person name="Iarovenko S."/>
            <person name="Subramanian E."/>
            <person name="Araus A.J."/>
            <person name="Petzold A."/>
            <person name="Susuki M."/>
            <person name="Suzuki K.-i.T."/>
            <person name="Hayashi T."/>
            <person name="Toyoda A."/>
            <person name="Oliveira C."/>
            <person name="Osipova E."/>
            <person name="Leigh N.D."/>
            <person name="Simon A."/>
            <person name="Yun M.H."/>
        </authorList>
    </citation>
    <scope>NUCLEOTIDE SEQUENCE</scope>
    <source>
        <strain evidence="2">20211129_DDA</strain>
        <tissue evidence="2">Liver</tissue>
    </source>
</reference>
<evidence type="ECO:0000313" key="3">
    <source>
        <dbReference type="Proteomes" id="UP001066276"/>
    </source>
</evidence>
<sequence length="85" mass="10097">MLDSSGGRETRRQEIGRVPGRDNPLKAGARHRDRPAWGDRWPTRRWRVQLPIEEQEVDGKRLEQETVVRRKSYEATSREERCLWG</sequence>
<protein>
    <submittedName>
        <fullName evidence="2">Uncharacterized protein</fullName>
    </submittedName>
</protein>
<gene>
    <name evidence="2" type="ORF">NDU88_010726</name>
</gene>
<feature type="compositionally biased region" description="Basic and acidic residues" evidence="1">
    <location>
        <begin position="1"/>
        <end position="24"/>
    </location>
</feature>
<feature type="region of interest" description="Disordered" evidence="1">
    <location>
        <begin position="1"/>
        <end position="38"/>
    </location>
</feature>
<organism evidence="2 3">
    <name type="scientific">Pleurodeles waltl</name>
    <name type="common">Iberian ribbed newt</name>
    <dbReference type="NCBI Taxonomy" id="8319"/>
    <lineage>
        <taxon>Eukaryota</taxon>
        <taxon>Metazoa</taxon>
        <taxon>Chordata</taxon>
        <taxon>Craniata</taxon>
        <taxon>Vertebrata</taxon>
        <taxon>Euteleostomi</taxon>
        <taxon>Amphibia</taxon>
        <taxon>Batrachia</taxon>
        <taxon>Caudata</taxon>
        <taxon>Salamandroidea</taxon>
        <taxon>Salamandridae</taxon>
        <taxon>Pleurodelinae</taxon>
        <taxon>Pleurodeles</taxon>
    </lineage>
</organism>
<dbReference type="Proteomes" id="UP001066276">
    <property type="component" value="Chromosome 7"/>
</dbReference>
<dbReference type="EMBL" id="JANPWB010000011">
    <property type="protein sequence ID" value="KAJ1132413.1"/>
    <property type="molecule type" value="Genomic_DNA"/>
</dbReference>